<dbReference type="InterPro" id="IPR050291">
    <property type="entry name" value="CDF_Transporter"/>
</dbReference>
<feature type="signal peptide" evidence="2">
    <location>
        <begin position="1"/>
        <end position="25"/>
    </location>
</feature>
<reference evidence="4 5" key="1">
    <citation type="journal article" date="2023" name="Plants (Basel)">
        <title>Bridging the Gap: Combining Genomics and Transcriptomics Approaches to Understand Stylosanthes scabra, an Orphan Legume from the Brazilian Caatinga.</title>
        <authorList>
            <person name="Ferreira-Neto J.R.C."/>
            <person name="da Silva M.D."/>
            <person name="Binneck E."/>
            <person name="de Melo N.F."/>
            <person name="da Silva R.H."/>
            <person name="de Melo A.L.T.M."/>
            <person name="Pandolfi V."/>
            <person name="Bustamante F.O."/>
            <person name="Brasileiro-Vidal A.C."/>
            <person name="Benko-Iseppon A.M."/>
        </authorList>
    </citation>
    <scope>NUCLEOTIDE SEQUENCE [LARGE SCALE GENOMIC DNA]</scope>
    <source>
        <tissue evidence="4">Leaves</tissue>
    </source>
</reference>
<evidence type="ECO:0000256" key="2">
    <source>
        <dbReference type="SAM" id="SignalP"/>
    </source>
</evidence>
<evidence type="ECO:0000313" key="5">
    <source>
        <dbReference type="Proteomes" id="UP001341840"/>
    </source>
</evidence>
<dbReference type="Pfam" id="PF16916">
    <property type="entry name" value="ZT_dimer"/>
    <property type="match status" value="1"/>
</dbReference>
<accession>A0ABU6XKT2</accession>
<name>A0ABU6XKT2_9FABA</name>
<evidence type="ECO:0000259" key="3">
    <source>
        <dbReference type="Pfam" id="PF16916"/>
    </source>
</evidence>
<keyword evidence="1" id="KW-0813">Transport</keyword>
<feature type="domain" description="Cation efflux protein cytoplasmic" evidence="3">
    <location>
        <begin position="49"/>
        <end position="100"/>
    </location>
</feature>
<dbReference type="EMBL" id="JASCZI010212087">
    <property type="protein sequence ID" value="MED6198297.1"/>
    <property type="molecule type" value="Genomic_DNA"/>
</dbReference>
<keyword evidence="5" id="KW-1185">Reference proteome</keyword>
<dbReference type="Proteomes" id="UP001341840">
    <property type="component" value="Unassembled WGS sequence"/>
</dbReference>
<dbReference type="InterPro" id="IPR036837">
    <property type="entry name" value="Cation_efflux_CTD_sf"/>
</dbReference>
<proteinExistence type="predicted"/>
<dbReference type="PANTHER" id="PTHR43840">
    <property type="entry name" value="MITOCHONDRIAL METAL TRANSPORTER 1-RELATED"/>
    <property type="match status" value="1"/>
</dbReference>
<comment type="caution">
    <text evidence="4">The sequence shown here is derived from an EMBL/GenBank/DDBJ whole genome shotgun (WGS) entry which is preliminary data.</text>
</comment>
<organism evidence="4 5">
    <name type="scientific">Stylosanthes scabra</name>
    <dbReference type="NCBI Taxonomy" id="79078"/>
    <lineage>
        <taxon>Eukaryota</taxon>
        <taxon>Viridiplantae</taxon>
        <taxon>Streptophyta</taxon>
        <taxon>Embryophyta</taxon>
        <taxon>Tracheophyta</taxon>
        <taxon>Spermatophyta</taxon>
        <taxon>Magnoliopsida</taxon>
        <taxon>eudicotyledons</taxon>
        <taxon>Gunneridae</taxon>
        <taxon>Pentapetalae</taxon>
        <taxon>rosids</taxon>
        <taxon>fabids</taxon>
        <taxon>Fabales</taxon>
        <taxon>Fabaceae</taxon>
        <taxon>Papilionoideae</taxon>
        <taxon>50 kb inversion clade</taxon>
        <taxon>dalbergioids sensu lato</taxon>
        <taxon>Dalbergieae</taxon>
        <taxon>Pterocarpus clade</taxon>
        <taxon>Stylosanthes</taxon>
    </lineage>
</organism>
<keyword evidence="2" id="KW-0732">Signal</keyword>
<dbReference type="PANTHER" id="PTHR43840:SF13">
    <property type="entry name" value="CATION EFFLUX PROTEIN CYTOPLASMIC DOMAIN-CONTAINING PROTEIN"/>
    <property type="match status" value="1"/>
</dbReference>
<dbReference type="SUPFAM" id="SSF160240">
    <property type="entry name" value="Cation efflux protein cytoplasmic domain-like"/>
    <property type="match status" value="1"/>
</dbReference>
<sequence length="112" mass="13113">MIFATVVKLCLWLYCRTSQNQIVRAYEDFTPLQIGLSLLWKMQLSELTLRAYTFGVLYFVEVDIELPEELPLKEAHAIGETLQIKLEKLPEVERAFVHLDFECITNRSTRFS</sequence>
<evidence type="ECO:0000313" key="4">
    <source>
        <dbReference type="EMBL" id="MED6198297.1"/>
    </source>
</evidence>
<gene>
    <name evidence="4" type="ORF">PIB30_064867</name>
</gene>
<feature type="chain" id="PRO_5046826938" description="Cation efflux protein cytoplasmic domain-containing protein" evidence="2">
    <location>
        <begin position="26"/>
        <end position="112"/>
    </location>
</feature>
<dbReference type="InterPro" id="IPR027470">
    <property type="entry name" value="Cation_efflux_CTD"/>
</dbReference>
<protein>
    <recommendedName>
        <fullName evidence="3">Cation efflux protein cytoplasmic domain-containing protein</fullName>
    </recommendedName>
</protein>
<dbReference type="Gene3D" id="3.30.70.1350">
    <property type="entry name" value="Cation efflux protein, cytoplasmic domain"/>
    <property type="match status" value="1"/>
</dbReference>
<evidence type="ECO:0000256" key="1">
    <source>
        <dbReference type="ARBA" id="ARBA00022448"/>
    </source>
</evidence>